<dbReference type="Proteomes" id="UP000828251">
    <property type="component" value="Unassembled WGS sequence"/>
</dbReference>
<proteinExistence type="predicted"/>
<gene>
    <name evidence="2" type="ORF">J1N35_038399</name>
</gene>
<accession>A0A9D3ZMU8</accession>
<protein>
    <submittedName>
        <fullName evidence="2">Uncharacterized protein</fullName>
    </submittedName>
</protein>
<reference evidence="2 3" key="1">
    <citation type="journal article" date="2021" name="Plant Biotechnol. J.">
        <title>Multi-omics assisted identification of the key and species-specific regulatory components of drought-tolerant mechanisms in Gossypium stocksii.</title>
        <authorList>
            <person name="Yu D."/>
            <person name="Ke L."/>
            <person name="Zhang D."/>
            <person name="Wu Y."/>
            <person name="Sun Y."/>
            <person name="Mei J."/>
            <person name="Sun J."/>
            <person name="Sun Y."/>
        </authorList>
    </citation>
    <scope>NUCLEOTIDE SEQUENCE [LARGE SCALE GENOMIC DNA]</scope>
    <source>
        <strain evidence="3">cv. E1</strain>
        <tissue evidence="2">Leaf</tissue>
    </source>
</reference>
<feature type="region of interest" description="Disordered" evidence="1">
    <location>
        <begin position="1"/>
        <end position="26"/>
    </location>
</feature>
<dbReference type="AlphaFoldDB" id="A0A9D3ZMU8"/>
<comment type="caution">
    <text evidence="2">The sequence shown here is derived from an EMBL/GenBank/DDBJ whole genome shotgun (WGS) entry which is preliminary data.</text>
</comment>
<sequence>MATEKVPTIDTPHHSSNTGEAVHSQDTGGLILQQGQLVVNPAFLVHKKQDKFLAS</sequence>
<dbReference type="EMBL" id="JAIQCV010000011">
    <property type="protein sequence ID" value="KAH1047615.1"/>
    <property type="molecule type" value="Genomic_DNA"/>
</dbReference>
<name>A0A9D3ZMU8_9ROSI</name>
<feature type="compositionally biased region" description="Polar residues" evidence="1">
    <location>
        <begin position="14"/>
        <end position="26"/>
    </location>
</feature>
<evidence type="ECO:0000256" key="1">
    <source>
        <dbReference type="SAM" id="MobiDB-lite"/>
    </source>
</evidence>
<evidence type="ECO:0000313" key="3">
    <source>
        <dbReference type="Proteomes" id="UP000828251"/>
    </source>
</evidence>
<evidence type="ECO:0000313" key="2">
    <source>
        <dbReference type="EMBL" id="KAH1047615.1"/>
    </source>
</evidence>
<keyword evidence="3" id="KW-1185">Reference proteome</keyword>
<organism evidence="2 3">
    <name type="scientific">Gossypium stocksii</name>
    <dbReference type="NCBI Taxonomy" id="47602"/>
    <lineage>
        <taxon>Eukaryota</taxon>
        <taxon>Viridiplantae</taxon>
        <taxon>Streptophyta</taxon>
        <taxon>Embryophyta</taxon>
        <taxon>Tracheophyta</taxon>
        <taxon>Spermatophyta</taxon>
        <taxon>Magnoliopsida</taxon>
        <taxon>eudicotyledons</taxon>
        <taxon>Gunneridae</taxon>
        <taxon>Pentapetalae</taxon>
        <taxon>rosids</taxon>
        <taxon>malvids</taxon>
        <taxon>Malvales</taxon>
        <taxon>Malvaceae</taxon>
        <taxon>Malvoideae</taxon>
        <taxon>Gossypium</taxon>
    </lineage>
</organism>